<feature type="region of interest" description="Disordered" evidence="2">
    <location>
        <begin position="62"/>
        <end position="101"/>
    </location>
</feature>
<evidence type="ECO:0000256" key="2">
    <source>
        <dbReference type="SAM" id="MobiDB-lite"/>
    </source>
</evidence>
<keyword evidence="1" id="KW-0175">Coiled coil</keyword>
<feature type="region of interest" description="Disordered" evidence="2">
    <location>
        <begin position="1"/>
        <end position="31"/>
    </location>
</feature>
<feature type="region of interest" description="Disordered" evidence="2">
    <location>
        <begin position="117"/>
        <end position="139"/>
    </location>
</feature>
<organism evidence="3 4">
    <name type="scientific">Perkinsus olseni</name>
    <name type="common">Perkinsus atlanticus</name>
    <dbReference type="NCBI Taxonomy" id="32597"/>
    <lineage>
        <taxon>Eukaryota</taxon>
        <taxon>Sar</taxon>
        <taxon>Alveolata</taxon>
        <taxon>Perkinsozoa</taxon>
        <taxon>Perkinsea</taxon>
        <taxon>Perkinsida</taxon>
        <taxon>Perkinsidae</taxon>
        <taxon>Perkinsus</taxon>
    </lineage>
</organism>
<evidence type="ECO:0000256" key="1">
    <source>
        <dbReference type="SAM" id="Coils"/>
    </source>
</evidence>
<evidence type="ECO:0000313" key="3">
    <source>
        <dbReference type="EMBL" id="KAF4678267.1"/>
    </source>
</evidence>
<comment type="caution">
    <text evidence="3">The sequence shown here is derived from an EMBL/GenBank/DDBJ whole genome shotgun (WGS) entry which is preliminary data.</text>
</comment>
<dbReference type="AlphaFoldDB" id="A0A7J6N3Y2"/>
<dbReference type="Proteomes" id="UP000541610">
    <property type="component" value="Unassembled WGS sequence"/>
</dbReference>
<accession>A0A7J6N3Y2</accession>
<name>A0A7J6N3Y2_PEROL</name>
<feature type="coiled-coil region" evidence="1">
    <location>
        <begin position="210"/>
        <end position="244"/>
    </location>
</feature>
<gene>
    <name evidence="3" type="ORF">FOZ60_016844</name>
</gene>
<reference evidence="3 4" key="1">
    <citation type="submission" date="2020-04" db="EMBL/GenBank/DDBJ databases">
        <title>Perkinsus olseni comparative genomics.</title>
        <authorList>
            <person name="Bogema D.R."/>
        </authorList>
    </citation>
    <scope>NUCLEOTIDE SEQUENCE [LARGE SCALE GENOMIC DNA]</scope>
    <source>
        <strain evidence="3">00978-12</strain>
    </source>
</reference>
<feature type="coiled-coil region" evidence="1">
    <location>
        <begin position="150"/>
        <end position="184"/>
    </location>
</feature>
<sequence>MMIRKQQISSSSSSSSSSSHEAVETTSGADTLLIRGELNGGWYEREVDDNNNTTTMVHTAAASASSGMLYDPRRPFSSTMDNNRINNNNDSKKKNTPASSYGSLSSQYACIMMQDGGMSGNVRRKRSSSSSSSSSSSLNGIIKHNVQDYVSQLEYEIGLANAEIRRLKNEAEEREKIINLLMDEIYTARDDLRNRRDKEEWIVNHHRIVSKAQEEEIAILREDNPNLRRQLEECRIKLMNMEEKYNTLLHHNCSNDNNSDHHPTIINKEMVNNA</sequence>
<dbReference type="EMBL" id="JABANP010000917">
    <property type="protein sequence ID" value="KAF4678267.1"/>
    <property type="molecule type" value="Genomic_DNA"/>
</dbReference>
<proteinExistence type="predicted"/>
<protein>
    <submittedName>
        <fullName evidence="3">Uncharacterized protein</fullName>
    </submittedName>
</protein>
<feature type="compositionally biased region" description="Low complexity" evidence="2">
    <location>
        <begin position="128"/>
        <end position="137"/>
    </location>
</feature>
<evidence type="ECO:0000313" key="4">
    <source>
        <dbReference type="Proteomes" id="UP000541610"/>
    </source>
</evidence>
<feature type="compositionally biased region" description="Low complexity" evidence="2">
    <location>
        <begin position="9"/>
        <end position="19"/>
    </location>
</feature>